<accession>A0A3N6UME0</accession>
<evidence type="ECO:0000256" key="4">
    <source>
        <dbReference type="ARBA" id="ARBA00022833"/>
    </source>
</evidence>
<protein>
    <submittedName>
        <fullName evidence="9">ToxR-regulated lipoprotein</fullName>
    </submittedName>
</protein>
<dbReference type="Gene3D" id="2.60.120.1230">
    <property type="match status" value="3"/>
</dbReference>
<feature type="domain" description="Fibronectin type-III" evidence="7">
    <location>
        <begin position="974"/>
        <end position="1066"/>
    </location>
</feature>
<keyword evidence="1 6" id="KW-0645">Protease</keyword>
<dbReference type="CDD" id="cd12214">
    <property type="entry name" value="ChiA1_BD"/>
    <property type="match status" value="1"/>
</dbReference>
<evidence type="ECO:0000259" key="7">
    <source>
        <dbReference type="PROSITE" id="PS50853"/>
    </source>
</evidence>
<dbReference type="SUPFAM" id="SSF49265">
    <property type="entry name" value="Fibronectin type III"/>
    <property type="match status" value="1"/>
</dbReference>
<dbReference type="Pfam" id="PF20944">
    <property type="entry name" value="StcE_b-sandwich"/>
    <property type="match status" value="1"/>
</dbReference>
<dbReference type="GO" id="GO:0030246">
    <property type="term" value="F:carbohydrate binding"/>
    <property type="evidence" value="ECO:0007669"/>
    <property type="project" value="InterPro"/>
</dbReference>
<dbReference type="Gene3D" id="2.10.10.20">
    <property type="entry name" value="Carbohydrate-binding module superfamily 5/12"/>
    <property type="match status" value="1"/>
</dbReference>
<reference evidence="9 10" key="1">
    <citation type="submission" date="2018-10" db="EMBL/GenBank/DDBJ databases">
        <title>Draft genome sequence for the type isolate of Erwinia psidii, agent causal of bacterial blight in guava (Psidium guajava) and wilt and die-back of Eucalyptus spp.</title>
        <authorList>
            <person name="Hermenegildo P.S."/>
            <person name="Santos S.A."/>
            <person name="Guimaraes L.M.S."/>
            <person name="Vidigal P.M.P."/>
            <person name="Pereira I.C."/>
            <person name="Badel J.L."/>
            <person name="Alfenas-Zerbini P."/>
            <person name="Ferreira M.A.S.V."/>
            <person name="Alfenas A.C."/>
        </authorList>
    </citation>
    <scope>NUCLEOTIDE SEQUENCE [LARGE SCALE GENOMIC DNA]</scope>
    <source>
        <strain evidence="9 10">IBSBF 435</strain>
    </source>
</reference>
<dbReference type="Pfam" id="PF02839">
    <property type="entry name" value="CBM_5_12"/>
    <property type="match status" value="1"/>
</dbReference>
<dbReference type="Pfam" id="PF10462">
    <property type="entry name" value="Peptidase_M66"/>
    <property type="match status" value="1"/>
</dbReference>
<evidence type="ECO:0000259" key="8">
    <source>
        <dbReference type="PROSITE" id="PS51694"/>
    </source>
</evidence>
<feature type="active site" evidence="6">
    <location>
        <position position="420"/>
    </location>
</feature>
<dbReference type="CDD" id="cd00063">
    <property type="entry name" value="FN3"/>
    <property type="match status" value="2"/>
</dbReference>
<keyword evidence="9" id="KW-0449">Lipoprotein</keyword>
<feature type="domain" description="Peptidase M66" evidence="8">
    <location>
        <begin position="270"/>
        <end position="524"/>
    </location>
</feature>
<dbReference type="InterPro" id="IPR051256">
    <property type="entry name" value="Dictomallein"/>
</dbReference>
<dbReference type="Pfam" id="PF00041">
    <property type="entry name" value="fn3"/>
    <property type="match status" value="2"/>
</dbReference>
<evidence type="ECO:0000256" key="5">
    <source>
        <dbReference type="ARBA" id="ARBA00023049"/>
    </source>
</evidence>
<dbReference type="InterPro" id="IPR048990">
    <property type="entry name" value="StcE_b-sandwich"/>
</dbReference>
<dbReference type="InterPro" id="IPR036116">
    <property type="entry name" value="FN3_sf"/>
</dbReference>
<dbReference type="InterPro" id="IPR036573">
    <property type="entry name" value="CBM_sf_5/12"/>
</dbReference>
<dbReference type="SMART" id="SM00495">
    <property type="entry name" value="ChtBD3"/>
    <property type="match status" value="1"/>
</dbReference>
<comment type="cofactor">
    <cofactor evidence="6">
        <name>Zn(2+)</name>
        <dbReference type="ChEBI" id="CHEBI:29105"/>
    </cofactor>
    <text evidence="6">Binds 1 zinc ion per subunit.</text>
</comment>
<gene>
    <name evidence="9" type="ORF">EB241_16915</name>
</gene>
<feature type="binding site" evidence="6">
    <location>
        <position position="429"/>
    </location>
    <ligand>
        <name>Zn(2+)</name>
        <dbReference type="ChEBI" id="CHEBI:29105"/>
        <note>catalytic</note>
    </ligand>
</feature>
<keyword evidence="3 6" id="KW-0378">Hydrolase</keyword>
<dbReference type="InterPro" id="IPR003961">
    <property type="entry name" value="FN3_dom"/>
</dbReference>
<dbReference type="Gene3D" id="2.60.40.10">
    <property type="entry name" value="Immunoglobulins"/>
    <property type="match status" value="2"/>
</dbReference>
<dbReference type="PROSITE" id="PS50853">
    <property type="entry name" value="FN3"/>
    <property type="match status" value="2"/>
</dbReference>
<organism evidence="9 10">
    <name type="scientific">Erwinia psidii</name>
    <dbReference type="NCBI Taxonomy" id="69224"/>
    <lineage>
        <taxon>Bacteria</taxon>
        <taxon>Pseudomonadati</taxon>
        <taxon>Pseudomonadota</taxon>
        <taxon>Gammaproteobacteria</taxon>
        <taxon>Enterobacterales</taxon>
        <taxon>Erwiniaceae</taxon>
        <taxon>Erwinia</taxon>
    </lineage>
</organism>
<dbReference type="GO" id="GO:0005975">
    <property type="term" value="P:carbohydrate metabolic process"/>
    <property type="evidence" value="ECO:0007669"/>
    <property type="project" value="InterPro"/>
</dbReference>
<feature type="binding site" evidence="6">
    <location>
        <position position="419"/>
    </location>
    <ligand>
        <name>Zn(2+)</name>
        <dbReference type="ChEBI" id="CHEBI:29105"/>
        <note>catalytic</note>
    </ligand>
</feature>
<dbReference type="InterPro" id="IPR013783">
    <property type="entry name" value="Ig-like_fold"/>
</dbReference>
<keyword evidence="5 6" id="KW-0482">Metalloprotease</keyword>
<proteinExistence type="predicted"/>
<dbReference type="InterPro" id="IPR022218">
    <property type="entry name" value="TagA_dom"/>
</dbReference>
<name>A0A3N6UME0_9GAMM</name>
<dbReference type="EMBL" id="RHHM01000014">
    <property type="protein sequence ID" value="RQM37089.1"/>
    <property type="molecule type" value="Genomic_DNA"/>
</dbReference>
<dbReference type="SMART" id="SM00060">
    <property type="entry name" value="FN3"/>
    <property type="match status" value="2"/>
</dbReference>
<dbReference type="GO" id="GO:0004222">
    <property type="term" value="F:metalloendopeptidase activity"/>
    <property type="evidence" value="ECO:0007669"/>
    <property type="project" value="UniProtKB-UniRule"/>
</dbReference>
<dbReference type="GO" id="GO:0005576">
    <property type="term" value="C:extracellular region"/>
    <property type="evidence" value="ECO:0007669"/>
    <property type="project" value="InterPro"/>
</dbReference>
<evidence type="ECO:0000256" key="2">
    <source>
        <dbReference type="ARBA" id="ARBA00022723"/>
    </source>
</evidence>
<dbReference type="Proteomes" id="UP000279457">
    <property type="component" value="Unassembled WGS sequence"/>
</dbReference>
<dbReference type="InterPro" id="IPR003610">
    <property type="entry name" value="CBM5/12"/>
</dbReference>
<dbReference type="PANTHER" id="PTHR39540:SF1">
    <property type="entry name" value="DICTOMALLEIN-1-RELATED"/>
    <property type="match status" value="1"/>
</dbReference>
<sequence length="1116" mass="122367">MIISEGMFSKFSGIKSEKLVFNNSNNNNDLEGSLAANVKFAQSQIIPSTPVPSDPQPHLVAHRETLVLVKPLNNTETLRLTVTGVDGETVGVIQLQKPEELPNTTYHIDNIPDNIDFTPLPGSTHTITSNTEINALNNPSASYLLQLLQQHTFIEIRTGNGHWTRDIYLPNNPALEGKVVYISSTAVFTSNVIFSGRRAVISDKNNGKFKFISGQWILDAELFNQGIIYAENTWSAKVPALWIKPGISMQFDSSNQSGKLNNINVGAPGELLIHTIDIGMLTTPRDEYAFAKDPQAHREYFQTVPLSRLTVSNYQSLHLTEVMLPDGTLLTTSDPSIGAWHQGTMWQRITRELISLGINHANYGINSSPGEGEWTPYTVAQVTAHNSRGIYSNGLQVHGGYGGPGTATLDESLGNEFSHEVGHNYGLGHFVGGFIGSVHRSADAPNSTWGWDKDLNRFIPNFRAVVDHQSSCMASHCQAPFHGRSFGFDAMSGGEPLCSLNRFTLYTPYVAKIIQDFLENKAVFSPGSSTGFKKWNSITRRMEPYALKQNIINATTAANSDLSANALTQLFTHSDMVLVEMRDGSWAHSVNVPPASQANNQRIITVRSSALWVSQLNINGQAIPIPGGFRRSYISNASVWTECIIVDMNMSSTVASNNAVSQDDLVGYLTSNDVVRIVMKENDWAGDIHFPVTSQVSGERVITIENNAVLPVTVHVNGLNMRIPYGESKHYISGGHGWREIALLKDITRNHKPESFGVPVTTLVGYYDPKEVLPGYIYPAMHGAYGFIYADNSNVTDDADCQLWVETGSNIQRFKLENIRLTSNAMNKFHINIAESDEIRTVRLVCNGNVIASRTIEPARIPLTYTVNGEIADDESQLILPPPAGLRVASATTDSISLTWNRLDAPVKSYRIYRDGSLLNTSTDPSYTDSGLMPDTQFSYAVSAVDSNGLESARSAGITAKTTTPEVPDSAPTAPRNLHSVSVTDNSISLAWGTSSGTSAIQDYSIYRGEGDSIINALVRVPASQLTYHDAGLSPDTRYRYFVIARDTQGRLSDQSNTLSLTTHASAHYPAWALGTAYRIGDKVLYNNRVWICRVAHTAMSPTWNPVDAASLWLAE</sequence>
<keyword evidence="10" id="KW-1185">Reference proteome</keyword>
<keyword evidence="2 6" id="KW-0479">Metal-binding</keyword>
<dbReference type="OrthoDB" id="6229465at2"/>
<evidence type="ECO:0000313" key="10">
    <source>
        <dbReference type="Proteomes" id="UP000279457"/>
    </source>
</evidence>
<comment type="caution">
    <text evidence="9">The sequence shown here is derived from an EMBL/GenBank/DDBJ whole genome shotgun (WGS) entry which is preliminary data.</text>
</comment>
<dbReference type="InterPro" id="IPR019503">
    <property type="entry name" value="Peptidase_M66_dom"/>
</dbReference>
<keyword evidence="4 6" id="KW-0862">Zinc</keyword>
<feature type="domain" description="Fibronectin type-III" evidence="7">
    <location>
        <begin position="882"/>
        <end position="966"/>
    </location>
</feature>
<dbReference type="GO" id="GO:0046872">
    <property type="term" value="F:metal ion binding"/>
    <property type="evidence" value="ECO:0007669"/>
    <property type="project" value="UniProtKB-UniRule"/>
</dbReference>
<evidence type="ECO:0000256" key="3">
    <source>
        <dbReference type="ARBA" id="ARBA00022801"/>
    </source>
</evidence>
<evidence type="ECO:0000256" key="6">
    <source>
        <dbReference type="PROSITE-ProRule" id="PRU01031"/>
    </source>
</evidence>
<dbReference type="RefSeq" id="WP_124234205.1">
    <property type="nucleotide sequence ID" value="NZ_RHHM01000014.1"/>
</dbReference>
<dbReference type="GO" id="GO:0006508">
    <property type="term" value="P:proteolysis"/>
    <property type="evidence" value="ECO:0007669"/>
    <property type="project" value="UniProtKB-UniRule"/>
</dbReference>
<dbReference type="PANTHER" id="PTHR39540">
    <property type="match status" value="1"/>
</dbReference>
<feature type="binding site" evidence="6">
    <location>
        <position position="423"/>
    </location>
    <ligand>
        <name>Zn(2+)</name>
        <dbReference type="ChEBI" id="CHEBI:29105"/>
        <note>catalytic</note>
    </ligand>
</feature>
<evidence type="ECO:0000256" key="1">
    <source>
        <dbReference type="ARBA" id="ARBA00022670"/>
    </source>
</evidence>
<dbReference type="GO" id="GO:0004553">
    <property type="term" value="F:hydrolase activity, hydrolyzing O-glycosyl compounds"/>
    <property type="evidence" value="ECO:0007669"/>
    <property type="project" value="InterPro"/>
</dbReference>
<dbReference type="SUPFAM" id="SSF51055">
    <property type="entry name" value="Carbohydrate binding domain"/>
    <property type="match status" value="1"/>
</dbReference>
<evidence type="ECO:0000313" key="9">
    <source>
        <dbReference type="EMBL" id="RQM37089.1"/>
    </source>
</evidence>
<dbReference type="Pfam" id="PF12561">
    <property type="entry name" value="TagA"/>
    <property type="match status" value="1"/>
</dbReference>
<dbReference type="AlphaFoldDB" id="A0A3N6UME0"/>
<dbReference type="PROSITE" id="PS51694">
    <property type="entry name" value="PEPTIDASE_M66"/>
    <property type="match status" value="1"/>
</dbReference>